<dbReference type="InterPro" id="IPR006680">
    <property type="entry name" value="Amidohydro-rel"/>
</dbReference>
<keyword evidence="1" id="KW-0456">Lyase</keyword>
<dbReference type="Pfam" id="PF04909">
    <property type="entry name" value="Amidohydro_2"/>
    <property type="match status" value="1"/>
</dbReference>
<name>A0ABT1G6X6_9GAMM</name>
<organism evidence="4 5">
    <name type="scientific">Natronospira proteinivora</name>
    <dbReference type="NCBI Taxonomy" id="1807133"/>
    <lineage>
        <taxon>Bacteria</taxon>
        <taxon>Pseudomonadati</taxon>
        <taxon>Pseudomonadota</taxon>
        <taxon>Gammaproteobacteria</taxon>
        <taxon>Natronospirales</taxon>
        <taxon>Natronospiraceae</taxon>
        <taxon>Natronospira</taxon>
    </lineage>
</organism>
<dbReference type="RefSeq" id="WP_253446310.1">
    <property type="nucleotide sequence ID" value="NZ_JALJYF010000001.1"/>
</dbReference>
<reference evidence="4 5" key="1">
    <citation type="submission" date="2022-03" db="EMBL/GenBank/DDBJ databases">
        <title>Genomic Encyclopedia of Type Strains, Phase III (KMG-III): the genomes of soil and plant-associated and newly described type strains.</title>
        <authorList>
            <person name="Whitman W."/>
        </authorList>
    </citation>
    <scope>NUCLEOTIDE SEQUENCE [LARGE SCALE GENOMIC DNA]</scope>
    <source>
        <strain evidence="4 5">BSker1</strain>
    </source>
</reference>
<dbReference type="PROSITE" id="PS51257">
    <property type="entry name" value="PROKAR_LIPOPROTEIN"/>
    <property type="match status" value="1"/>
</dbReference>
<keyword evidence="5" id="KW-1185">Reference proteome</keyword>
<keyword evidence="2" id="KW-0732">Signal</keyword>
<gene>
    <name evidence="4" type="ORF">J2T60_001015</name>
</gene>
<accession>A0ABT1G6X6</accession>
<dbReference type="PANTHER" id="PTHR21240">
    <property type="entry name" value="2-AMINO-3-CARBOXYLMUCONATE-6-SEMIALDEHYDE DECARBOXYLASE"/>
    <property type="match status" value="1"/>
</dbReference>
<evidence type="ECO:0000259" key="3">
    <source>
        <dbReference type="Pfam" id="PF04909"/>
    </source>
</evidence>
<evidence type="ECO:0000256" key="1">
    <source>
        <dbReference type="ARBA" id="ARBA00023239"/>
    </source>
</evidence>
<dbReference type="Proteomes" id="UP001523550">
    <property type="component" value="Unassembled WGS sequence"/>
</dbReference>
<evidence type="ECO:0000313" key="4">
    <source>
        <dbReference type="EMBL" id="MCP1727050.1"/>
    </source>
</evidence>
<dbReference type="Gene3D" id="3.20.20.140">
    <property type="entry name" value="Metal-dependent hydrolases"/>
    <property type="match status" value="1"/>
</dbReference>
<sequence length="339" mass="37740">MIPRASSWPTLLLTAITALGMIACASSPSLPPPAADHHLHIRSDTGGEALPRVQLARGKSRSELSPGRQDADDVLKEMDRHGIQQGVLLSLGYMYAIPEINFENEYRKVRQENDFVAEQAARYPDRLIAFCGISPIRDYSLKEIQRCAGMDVTGIKMHMANSGVDLDNPRHWASLEAAFREANARGLAIVIHYRPRNGGYGAAEAERFMTSLMPLASDVTVQLAHMGGGGIIDTATMSAIRRFAQDLDDYPNLYFDISAAWAREQDVPASVERIERHRNRRNVARAVEWLGTDRILFGSDWDSIEFQDTLQPLQRTQGLTAEIAKEILSNRAPYLPQVD</sequence>
<feature type="signal peptide" evidence="2">
    <location>
        <begin position="1"/>
        <end position="25"/>
    </location>
</feature>
<dbReference type="GO" id="GO:0016787">
    <property type="term" value="F:hydrolase activity"/>
    <property type="evidence" value="ECO:0007669"/>
    <property type="project" value="UniProtKB-KW"/>
</dbReference>
<evidence type="ECO:0000256" key="2">
    <source>
        <dbReference type="SAM" id="SignalP"/>
    </source>
</evidence>
<dbReference type="InterPro" id="IPR032466">
    <property type="entry name" value="Metal_Hydrolase"/>
</dbReference>
<dbReference type="InterPro" id="IPR032465">
    <property type="entry name" value="ACMSD"/>
</dbReference>
<keyword evidence="4" id="KW-0378">Hydrolase</keyword>
<feature type="chain" id="PRO_5046191503" evidence="2">
    <location>
        <begin position="26"/>
        <end position="339"/>
    </location>
</feature>
<dbReference type="EMBL" id="JALJYF010000001">
    <property type="protein sequence ID" value="MCP1727050.1"/>
    <property type="molecule type" value="Genomic_DNA"/>
</dbReference>
<feature type="domain" description="Amidohydrolase-related" evidence="3">
    <location>
        <begin position="36"/>
        <end position="313"/>
    </location>
</feature>
<comment type="caution">
    <text evidence="4">The sequence shown here is derived from an EMBL/GenBank/DDBJ whole genome shotgun (WGS) entry which is preliminary data.</text>
</comment>
<evidence type="ECO:0000313" key="5">
    <source>
        <dbReference type="Proteomes" id="UP001523550"/>
    </source>
</evidence>
<proteinExistence type="predicted"/>
<protein>
    <submittedName>
        <fullName evidence="4">TIM-barrel fold metal-dependent hydrolase</fullName>
    </submittedName>
</protein>
<dbReference type="PANTHER" id="PTHR21240:SF28">
    <property type="entry name" value="ISO-OROTATE DECARBOXYLASE (EUROFUNG)"/>
    <property type="match status" value="1"/>
</dbReference>
<dbReference type="SUPFAM" id="SSF51556">
    <property type="entry name" value="Metallo-dependent hydrolases"/>
    <property type="match status" value="1"/>
</dbReference>